<gene>
    <name evidence="2" type="ORF">E2562_026935</name>
</gene>
<accession>A0A6G1EZB7</accession>
<organism evidence="2 3">
    <name type="scientific">Oryza meyeriana var. granulata</name>
    <dbReference type="NCBI Taxonomy" id="110450"/>
    <lineage>
        <taxon>Eukaryota</taxon>
        <taxon>Viridiplantae</taxon>
        <taxon>Streptophyta</taxon>
        <taxon>Embryophyta</taxon>
        <taxon>Tracheophyta</taxon>
        <taxon>Spermatophyta</taxon>
        <taxon>Magnoliopsida</taxon>
        <taxon>Liliopsida</taxon>
        <taxon>Poales</taxon>
        <taxon>Poaceae</taxon>
        <taxon>BOP clade</taxon>
        <taxon>Oryzoideae</taxon>
        <taxon>Oryzeae</taxon>
        <taxon>Oryzinae</taxon>
        <taxon>Oryza</taxon>
        <taxon>Oryza meyeriana</taxon>
    </lineage>
</organism>
<feature type="compositionally biased region" description="Low complexity" evidence="1">
    <location>
        <begin position="20"/>
        <end position="34"/>
    </location>
</feature>
<proteinExistence type="predicted"/>
<name>A0A6G1EZB7_9ORYZ</name>
<sequence length="107" mass="12050">MPRLAIALITRAQLLAQRVTPSSHHTPRRTSSSTLPPCQGTRCRLEVPISPLDARALMRSRAEARSWLSLNREEMMVPAPHWLGTDDEPHATHVVTVQPWTLDELRA</sequence>
<evidence type="ECO:0000256" key="1">
    <source>
        <dbReference type="SAM" id="MobiDB-lite"/>
    </source>
</evidence>
<dbReference type="AlphaFoldDB" id="A0A6G1EZB7"/>
<feature type="region of interest" description="Disordered" evidence="1">
    <location>
        <begin position="18"/>
        <end position="40"/>
    </location>
</feature>
<comment type="caution">
    <text evidence="2">The sequence shown here is derived from an EMBL/GenBank/DDBJ whole genome shotgun (WGS) entry which is preliminary data.</text>
</comment>
<evidence type="ECO:0000313" key="3">
    <source>
        <dbReference type="Proteomes" id="UP000479710"/>
    </source>
</evidence>
<evidence type="ECO:0000313" key="2">
    <source>
        <dbReference type="EMBL" id="KAF0929935.1"/>
    </source>
</evidence>
<reference evidence="2 3" key="1">
    <citation type="submission" date="2019-11" db="EMBL/GenBank/DDBJ databases">
        <title>Whole genome sequence of Oryza granulata.</title>
        <authorList>
            <person name="Li W."/>
        </authorList>
    </citation>
    <scope>NUCLEOTIDE SEQUENCE [LARGE SCALE GENOMIC DNA]</scope>
    <source>
        <strain evidence="3">cv. Menghai</strain>
        <tissue evidence="2">Leaf</tissue>
    </source>
</reference>
<dbReference type="Proteomes" id="UP000479710">
    <property type="component" value="Unassembled WGS sequence"/>
</dbReference>
<protein>
    <submittedName>
        <fullName evidence="2">Uncharacterized protein</fullName>
    </submittedName>
</protein>
<dbReference type="EMBL" id="SPHZ02000002">
    <property type="protein sequence ID" value="KAF0929935.1"/>
    <property type="molecule type" value="Genomic_DNA"/>
</dbReference>
<keyword evidence="3" id="KW-1185">Reference proteome</keyword>